<organism evidence="2 3">
    <name type="scientific">Clonorchis sinensis</name>
    <name type="common">Chinese liver fluke</name>
    <dbReference type="NCBI Taxonomy" id="79923"/>
    <lineage>
        <taxon>Eukaryota</taxon>
        <taxon>Metazoa</taxon>
        <taxon>Spiralia</taxon>
        <taxon>Lophotrochozoa</taxon>
        <taxon>Platyhelminthes</taxon>
        <taxon>Trematoda</taxon>
        <taxon>Digenea</taxon>
        <taxon>Opisthorchiida</taxon>
        <taxon>Opisthorchiata</taxon>
        <taxon>Opisthorchiidae</taxon>
        <taxon>Clonorchis</taxon>
    </lineage>
</organism>
<reference evidence="2" key="1">
    <citation type="journal article" date="2011" name="Genome Biol.">
        <title>The draft genome of the carcinogenic human liver fluke Clonorchis sinensis.</title>
        <authorList>
            <person name="Wang X."/>
            <person name="Chen W."/>
            <person name="Huang Y."/>
            <person name="Sun J."/>
            <person name="Men J."/>
            <person name="Liu H."/>
            <person name="Luo F."/>
            <person name="Guo L."/>
            <person name="Lv X."/>
            <person name="Deng C."/>
            <person name="Zhou C."/>
            <person name="Fan Y."/>
            <person name="Li X."/>
            <person name="Huang L."/>
            <person name="Hu Y."/>
            <person name="Liang C."/>
            <person name="Hu X."/>
            <person name="Xu J."/>
            <person name="Yu X."/>
        </authorList>
    </citation>
    <scope>NUCLEOTIDE SEQUENCE [LARGE SCALE GENOMIC DNA]</scope>
    <source>
        <strain evidence="2">Henan</strain>
    </source>
</reference>
<gene>
    <name evidence="2" type="ORF">CLF_108130</name>
</gene>
<name>G7YHN3_CLOSI</name>
<accession>G7YHN3</accession>
<dbReference type="AlphaFoldDB" id="G7YHN3"/>
<reference key="2">
    <citation type="submission" date="2011-10" db="EMBL/GenBank/DDBJ databases">
        <title>The genome and transcriptome sequence of Clonorchis sinensis provide insights into the carcinogenic liver fluke.</title>
        <authorList>
            <person name="Wang X."/>
            <person name="Huang Y."/>
            <person name="Chen W."/>
            <person name="Liu H."/>
            <person name="Guo L."/>
            <person name="Chen Y."/>
            <person name="Luo F."/>
            <person name="Zhou W."/>
            <person name="Sun J."/>
            <person name="Mao Q."/>
            <person name="Liang P."/>
            <person name="Zhou C."/>
            <person name="Tian Y."/>
            <person name="Men J."/>
            <person name="Lv X."/>
            <person name="Huang L."/>
            <person name="Zhou J."/>
            <person name="Hu Y."/>
            <person name="Li R."/>
            <person name="Zhang F."/>
            <person name="Lei H."/>
            <person name="Li X."/>
            <person name="Hu X."/>
            <person name="Liang C."/>
            <person name="Xu J."/>
            <person name="Wu Z."/>
            <person name="Yu X."/>
        </authorList>
    </citation>
    <scope>NUCLEOTIDE SEQUENCE</scope>
    <source>
        <strain>Henan</strain>
    </source>
</reference>
<proteinExistence type="predicted"/>
<feature type="region of interest" description="Disordered" evidence="1">
    <location>
        <begin position="68"/>
        <end position="91"/>
    </location>
</feature>
<dbReference type="Proteomes" id="UP000008909">
    <property type="component" value="Unassembled WGS sequence"/>
</dbReference>
<evidence type="ECO:0000313" key="2">
    <source>
        <dbReference type="EMBL" id="GAA52466.1"/>
    </source>
</evidence>
<protein>
    <submittedName>
        <fullName evidence="2">Uncharacterized protein</fullName>
    </submittedName>
</protein>
<evidence type="ECO:0000256" key="1">
    <source>
        <dbReference type="SAM" id="MobiDB-lite"/>
    </source>
</evidence>
<sequence>MWSRSRLEDELCAAYFINFCIQHGRKGSRQKTDSYRGFCRFSVHTKQYFIRSAVTPFRCRVAKQLERNTTPDRLPKSRQEQQDHEPFEKDGYPGKFFTLLGEFRARKKAQMETSSTITDRLVMQSCVLAPAASSVLTEATRRCKDTSGKRFRDVTSHDILDQIDYLTKNKAYLKKDKVCVTNCLHFGFNENLCLEDFVDPMNPEKIAISRGLSTSLQQPYEFLRLERTETVKRPQSMRLFSRRQMRMTLMRMTWGDLITHGYGLLVKFELDSTYSFPKFVPQKIQKDPSANCLVPERLIDGNTTALFRASECESSIRIRKVRFLKATTECPKSTETLSSTRC</sequence>
<dbReference type="EMBL" id="DF143298">
    <property type="protein sequence ID" value="GAA52466.1"/>
    <property type="molecule type" value="Genomic_DNA"/>
</dbReference>
<evidence type="ECO:0000313" key="3">
    <source>
        <dbReference type="Proteomes" id="UP000008909"/>
    </source>
</evidence>
<keyword evidence="3" id="KW-1185">Reference proteome</keyword>